<dbReference type="AlphaFoldDB" id="A0A1G2H8H4"/>
<dbReference type="GO" id="GO:0003735">
    <property type="term" value="F:structural constituent of ribosome"/>
    <property type="evidence" value="ECO:0007669"/>
    <property type="project" value="InterPro"/>
</dbReference>
<name>A0A1G2H8H4_9BACT</name>
<dbReference type="Pfam" id="PF00831">
    <property type="entry name" value="Ribosomal_L29"/>
    <property type="match status" value="1"/>
</dbReference>
<keyword evidence="3 5" id="KW-0687">Ribonucleoprotein</keyword>
<evidence type="ECO:0000256" key="4">
    <source>
        <dbReference type="ARBA" id="ARBA00035204"/>
    </source>
</evidence>
<evidence type="ECO:0000256" key="3">
    <source>
        <dbReference type="ARBA" id="ARBA00023274"/>
    </source>
</evidence>
<dbReference type="SUPFAM" id="SSF46561">
    <property type="entry name" value="Ribosomal protein L29 (L29p)"/>
    <property type="match status" value="1"/>
</dbReference>
<evidence type="ECO:0000256" key="2">
    <source>
        <dbReference type="ARBA" id="ARBA00022980"/>
    </source>
</evidence>
<reference evidence="6 7" key="1">
    <citation type="journal article" date="2016" name="Nat. Commun.">
        <title>Thousands of microbial genomes shed light on interconnected biogeochemical processes in an aquifer system.</title>
        <authorList>
            <person name="Anantharaman K."/>
            <person name="Brown C.T."/>
            <person name="Hug L.A."/>
            <person name="Sharon I."/>
            <person name="Castelle C.J."/>
            <person name="Probst A.J."/>
            <person name="Thomas B.C."/>
            <person name="Singh A."/>
            <person name="Wilkins M.J."/>
            <person name="Karaoz U."/>
            <person name="Brodie E.L."/>
            <person name="Williams K.H."/>
            <person name="Hubbard S.S."/>
            <person name="Banfield J.F."/>
        </authorList>
    </citation>
    <scope>NUCLEOTIDE SEQUENCE [LARGE SCALE GENOMIC DNA]</scope>
</reference>
<dbReference type="CDD" id="cd00427">
    <property type="entry name" value="Ribosomal_L29_HIP"/>
    <property type="match status" value="1"/>
</dbReference>
<evidence type="ECO:0000256" key="1">
    <source>
        <dbReference type="ARBA" id="ARBA00009254"/>
    </source>
</evidence>
<dbReference type="Gene3D" id="1.10.287.310">
    <property type="match status" value="1"/>
</dbReference>
<gene>
    <name evidence="5" type="primary">rpmC</name>
    <name evidence="6" type="ORF">A2827_00685</name>
</gene>
<organism evidence="6 7">
    <name type="scientific">Candidatus Spechtbacteria bacterium RIFCSPHIGHO2_01_FULL_43_30</name>
    <dbReference type="NCBI Taxonomy" id="1802158"/>
    <lineage>
        <taxon>Bacteria</taxon>
        <taxon>Candidatus Spechtiibacteriota</taxon>
    </lineage>
</organism>
<evidence type="ECO:0000313" key="6">
    <source>
        <dbReference type="EMBL" id="OGZ58784.1"/>
    </source>
</evidence>
<dbReference type="NCBIfam" id="TIGR00012">
    <property type="entry name" value="L29"/>
    <property type="match status" value="1"/>
</dbReference>
<dbReference type="HAMAP" id="MF_00374">
    <property type="entry name" value="Ribosomal_uL29"/>
    <property type="match status" value="1"/>
</dbReference>
<dbReference type="Proteomes" id="UP000177932">
    <property type="component" value="Unassembled WGS sequence"/>
</dbReference>
<comment type="similarity">
    <text evidence="1 5">Belongs to the universal ribosomal protein uL29 family.</text>
</comment>
<sequence length="60" mass="7236">MKIRELRQKSKPELQKLSDEKRNRLLDLRFDLSEGRVKNIREMKSARKDIARVLTLLNEK</sequence>
<dbReference type="EMBL" id="MHOD01000001">
    <property type="protein sequence ID" value="OGZ58784.1"/>
    <property type="molecule type" value="Genomic_DNA"/>
</dbReference>
<dbReference type="InterPro" id="IPR001854">
    <property type="entry name" value="Ribosomal_uL29"/>
</dbReference>
<protein>
    <recommendedName>
        <fullName evidence="4 5">Large ribosomal subunit protein uL29</fullName>
    </recommendedName>
</protein>
<dbReference type="InterPro" id="IPR036049">
    <property type="entry name" value="Ribosomal_uL29_sf"/>
</dbReference>
<dbReference type="STRING" id="1802158.A2827_00685"/>
<keyword evidence="2 5" id="KW-0689">Ribosomal protein</keyword>
<evidence type="ECO:0000256" key="5">
    <source>
        <dbReference type="HAMAP-Rule" id="MF_00374"/>
    </source>
</evidence>
<comment type="caution">
    <text evidence="6">The sequence shown here is derived from an EMBL/GenBank/DDBJ whole genome shotgun (WGS) entry which is preliminary data.</text>
</comment>
<dbReference type="GO" id="GO:1990904">
    <property type="term" value="C:ribonucleoprotein complex"/>
    <property type="evidence" value="ECO:0007669"/>
    <property type="project" value="UniProtKB-KW"/>
</dbReference>
<accession>A0A1G2H8H4</accession>
<dbReference type="GO" id="GO:0006412">
    <property type="term" value="P:translation"/>
    <property type="evidence" value="ECO:0007669"/>
    <property type="project" value="UniProtKB-UniRule"/>
</dbReference>
<dbReference type="GO" id="GO:0005840">
    <property type="term" value="C:ribosome"/>
    <property type="evidence" value="ECO:0007669"/>
    <property type="project" value="UniProtKB-KW"/>
</dbReference>
<proteinExistence type="inferred from homology"/>
<evidence type="ECO:0000313" key="7">
    <source>
        <dbReference type="Proteomes" id="UP000177932"/>
    </source>
</evidence>